<dbReference type="InterPro" id="IPR036388">
    <property type="entry name" value="WH-like_DNA-bd_sf"/>
</dbReference>
<dbReference type="PANTHER" id="PTHR11746">
    <property type="entry name" value="O-METHYLTRANSFERASE"/>
    <property type="match status" value="1"/>
</dbReference>
<accession>A0A3N7FYE8</accession>
<dbReference type="FunFam" id="1.10.10.10:FF:000357">
    <property type="entry name" value="Caffeic acid 3-O-methyltransferase"/>
    <property type="match status" value="1"/>
</dbReference>
<evidence type="ECO:0000313" key="6">
    <source>
        <dbReference type="Proteomes" id="UP000006729"/>
    </source>
</evidence>
<name>A0A3N7FYE8_POPTR</name>
<feature type="domain" description="O-methyltransferase dimerisation" evidence="4">
    <location>
        <begin position="1"/>
        <end position="90"/>
    </location>
</feature>
<protein>
    <recommendedName>
        <fullName evidence="4">O-methyltransferase dimerisation domain-containing protein</fullName>
    </recommendedName>
</protein>
<evidence type="ECO:0000259" key="4">
    <source>
        <dbReference type="Pfam" id="PF08100"/>
    </source>
</evidence>
<evidence type="ECO:0000256" key="3">
    <source>
        <dbReference type="ARBA" id="ARBA00022691"/>
    </source>
</evidence>
<dbReference type="GO" id="GO:0008168">
    <property type="term" value="F:methyltransferase activity"/>
    <property type="evidence" value="ECO:0007669"/>
    <property type="project" value="UniProtKB-KW"/>
</dbReference>
<dbReference type="InterPro" id="IPR012967">
    <property type="entry name" value="COMT_dimerisation"/>
</dbReference>
<keyword evidence="3" id="KW-0949">S-adenosyl-L-methionine</keyword>
<dbReference type="Gene3D" id="1.10.10.10">
    <property type="entry name" value="Winged helix-like DNA-binding domain superfamily/Winged helix DNA-binding domain"/>
    <property type="match status" value="1"/>
</dbReference>
<proteinExistence type="predicted"/>
<dbReference type="STRING" id="3694.A0A3N7FYE8"/>
<reference evidence="5 6" key="1">
    <citation type="journal article" date="2006" name="Science">
        <title>The genome of black cottonwood, Populus trichocarpa (Torr. &amp; Gray).</title>
        <authorList>
            <person name="Tuskan G.A."/>
            <person name="Difazio S."/>
            <person name="Jansson S."/>
            <person name="Bohlmann J."/>
            <person name="Grigoriev I."/>
            <person name="Hellsten U."/>
            <person name="Putnam N."/>
            <person name="Ralph S."/>
            <person name="Rombauts S."/>
            <person name="Salamov A."/>
            <person name="Schein J."/>
            <person name="Sterck L."/>
            <person name="Aerts A."/>
            <person name="Bhalerao R.R."/>
            <person name="Bhalerao R.P."/>
            <person name="Blaudez D."/>
            <person name="Boerjan W."/>
            <person name="Brun A."/>
            <person name="Brunner A."/>
            <person name="Busov V."/>
            <person name="Campbell M."/>
            <person name="Carlson J."/>
            <person name="Chalot M."/>
            <person name="Chapman J."/>
            <person name="Chen G.L."/>
            <person name="Cooper D."/>
            <person name="Coutinho P.M."/>
            <person name="Couturier J."/>
            <person name="Covert S."/>
            <person name="Cronk Q."/>
            <person name="Cunningham R."/>
            <person name="Davis J."/>
            <person name="Degroeve S."/>
            <person name="Dejardin A."/>
            <person name="Depamphilis C."/>
            <person name="Detter J."/>
            <person name="Dirks B."/>
            <person name="Dubchak I."/>
            <person name="Duplessis S."/>
            <person name="Ehlting J."/>
            <person name="Ellis B."/>
            <person name="Gendler K."/>
            <person name="Goodstein D."/>
            <person name="Gribskov M."/>
            <person name="Grimwood J."/>
            <person name="Groover A."/>
            <person name="Gunter L."/>
            <person name="Hamberger B."/>
            <person name="Heinze B."/>
            <person name="Helariutta Y."/>
            <person name="Henrissat B."/>
            <person name="Holligan D."/>
            <person name="Holt R."/>
            <person name="Huang W."/>
            <person name="Islam-Faridi N."/>
            <person name="Jones S."/>
            <person name="Jones-Rhoades M."/>
            <person name="Jorgensen R."/>
            <person name="Joshi C."/>
            <person name="Kangasjarvi J."/>
            <person name="Karlsson J."/>
            <person name="Kelleher C."/>
            <person name="Kirkpatrick R."/>
            <person name="Kirst M."/>
            <person name="Kohler A."/>
            <person name="Kalluri U."/>
            <person name="Larimer F."/>
            <person name="Leebens-Mack J."/>
            <person name="Leple J.C."/>
            <person name="Locascio P."/>
            <person name="Lou Y."/>
            <person name="Lucas S."/>
            <person name="Martin F."/>
            <person name="Montanini B."/>
            <person name="Napoli C."/>
            <person name="Nelson D.R."/>
            <person name="Nelson C."/>
            <person name="Nieminen K."/>
            <person name="Nilsson O."/>
            <person name="Pereda V."/>
            <person name="Peter G."/>
            <person name="Philippe R."/>
            <person name="Pilate G."/>
            <person name="Poliakov A."/>
            <person name="Razumovskaya J."/>
            <person name="Richardson P."/>
            <person name="Rinaldi C."/>
            <person name="Ritland K."/>
            <person name="Rouze P."/>
            <person name="Ryaboy D."/>
            <person name="Schmutz J."/>
            <person name="Schrader J."/>
            <person name="Segerman B."/>
            <person name="Shin H."/>
            <person name="Siddiqui A."/>
            <person name="Sterky F."/>
            <person name="Terry A."/>
            <person name="Tsai C.J."/>
            <person name="Uberbacher E."/>
            <person name="Unneberg P."/>
            <person name="Vahala J."/>
            <person name="Wall K."/>
            <person name="Wessler S."/>
            <person name="Yang G."/>
            <person name="Yin T."/>
            <person name="Douglas C."/>
            <person name="Marra M."/>
            <person name="Sandberg G."/>
            <person name="Van de Peer Y."/>
            <person name="Rokhsar D."/>
        </authorList>
    </citation>
    <scope>NUCLEOTIDE SEQUENCE [LARGE SCALE GENOMIC DNA]</scope>
    <source>
        <strain evidence="6">cv. Nisqually</strain>
    </source>
</reference>
<keyword evidence="1" id="KW-0489">Methyltransferase</keyword>
<gene>
    <name evidence="5" type="ORF">POPTR_002G076766</name>
</gene>
<organism evidence="5 6">
    <name type="scientific">Populus trichocarpa</name>
    <name type="common">Western balsam poplar</name>
    <name type="synonym">Populus balsamifera subsp. trichocarpa</name>
    <dbReference type="NCBI Taxonomy" id="3694"/>
    <lineage>
        <taxon>Eukaryota</taxon>
        <taxon>Viridiplantae</taxon>
        <taxon>Streptophyta</taxon>
        <taxon>Embryophyta</taxon>
        <taxon>Tracheophyta</taxon>
        <taxon>Spermatophyta</taxon>
        <taxon>Magnoliopsida</taxon>
        <taxon>eudicotyledons</taxon>
        <taxon>Gunneridae</taxon>
        <taxon>Pentapetalae</taxon>
        <taxon>rosids</taxon>
        <taxon>fabids</taxon>
        <taxon>Malpighiales</taxon>
        <taxon>Salicaceae</taxon>
        <taxon>Saliceae</taxon>
        <taxon>Populus</taxon>
    </lineage>
</organism>
<sequence length="126" mass="13883">MVLKSAIELDIIEIIFTATSEGGCACISVISPAKIAARIPSKNPDASVLLDRMLRLLASYDILKCSTCIKENGEVERAYSEGPTCKFLVKLKVEVVDLSPLCFSLHHYEVFMKSWYLLNDAILEGG</sequence>
<dbReference type="SMR" id="A0A3N7FYE8"/>
<keyword evidence="2" id="KW-0808">Transferase</keyword>
<evidence type="ECO:0000256" key="2">
    <source>
        <dbReference type="ARBA" id="ARBA00022679"/>
    </source>
</evidence>
<dbReference type="GO" id="GO:0032259">
    <property type="term" value="P:methylation"/>
    <property type="evidence" value="ECO:0007669"/>
    <property type="project" value="UniProtKB-KW"/>
</dbReference>
<dbReference type="Gramene" id="Potri.002G076766.1.v4.1">
    <property type="protein sequence ID" value="Potri.002G076766.1.v4.1"/>
    <property type="gene ID" value="Potri.002G076766.v4.1"/>
</dbReference>
<dbReference type="AlphaFoldDB" id="A0A3N7FYE8"/>
<keyword evidence="6" id="KW-1185">Reference proteome</keyword>
<dbReference type="Proteomes" id="UP000006729">
    <property type="component" value="Chromosome 2"/>
</dbReference>
<dbReference type="InParanoid" id="A0A3N7FYE8"/>
<dbReference type="InterPro" id="IPR036390">
    <property type="entry name" value="WH_DNA-bd_sf"/>
</dbReference>
<dbReference type="GO" id="GO:0046983">
    <property type="term" value="F:protein dimerization activity"/>
    <property type="evidence" value="ECO:0007669"/>
    <property type="project" value="InterPro"/>
</dbReference>
<dbReference type="PROSITE" id="PS51683">
    <property type="entry name" value="SAM_OMT_II"/>
    <property type="match status" value="1"/>
</dbReference>
<dbReference type="Pfam" id="PF08100">
    <property type="entry name" value="Dimerisation"/>
    <property type="match status" value="1"/>
</dbReference>
<dbReference type="InterPro" id="IPR016461">
    <property type="entry name" value="COMT-like"/>
</dbReference>
<evidence type="ECO:0000313" key="5">
    <source>
        <dbReference type="EMBL" id="RQO86648.1"/>
    </source>
</evidence>
<dbReference type="EMBL" id="CM009291">
    <property type="protein sequence ID" value="RQO86648.1"/>
    <property type="molecule type" value="Genomic_DNA"/>
</dbReference>
<evidence type="ECO:0000256" key="1">
    <source>
        <dbReference type="ARBA" id="ARBA00022603"/>
    </source>
</evidence>
<dbReference type="SUPFAM" id="SSF46785">
    <property type="entry name" value="Winged helix' DNA-binding domain"/>
    <property type="match status" value="1"/>
</dbReference>